<dbReference type="Proteomes" id="UP000265520">
    <property type="component" value="Unassembled WGS sequence"/>
</dbReference>
<evidence type="ECO:0000313" key="1">
    <source>
        <dbReference type="EMBL" id="MCI41103.1"/>
    </source>
</evidence>
<dbReference type="EMBL" id="LXQA010287839">
    <property type="protein sequence ID" value="MCI41103.1"/>
    <property type="molecule type" value="Genomic_DNA"/>
</dbReference>
<protein>
    <submittedName>
        <fullName evidence="1">DNA polymerase theta-like</fullName>
    </submittedName>
</protein>
<feature type="non-terminal residue" evidence="1">
    <location>
        <position position="76"/>
    </location>
</feature>
<accession>A0A392RWT3</accession>
<organism evidence="1 2">
    <name type="scientific">Trifolium medium</name>
    <dbReference type="NCBI Taxonomy" id="97028"/>
    <lineage>
        <taxon>Eukaryota</taxon>
        <taxon>Viridiplantae</taxon>
        <taxon>Streptophyta</taxon>
        <taxon>Embryophyta</taxon>
        <taxon>Tracheophyta</taxon>
        <taxon>Spermatophyta</taxon>
        <taxon>Magnoliopsida</taxon>
        <taxon>eudicotyledons</taxon>
        <taxon>Gunneridae</taxon>
        <taxon>Pentapetalae</taxon>
        <taxon>rosids</taxon>
        <taxon>fabids</taxon>
        <taxon>Fabales</taxon>
        <taxon>Fabaceae</taxon>
        <taxon>Papilionoideae</taxon>
        <taxon>50 kb inversion clade</taxon>
        <taxon>NPAAA clade</taxon>
        <taxon>Hologalegina</taxon>
        <taxon>IRL clade</taxon>
        <taxon>Trifolieae</taxon>
        <taxon>Trifolium</taxon>
    </lineage>
</organism>
<comment type="caution">
    <text evidence="1">The sequence shown here is derived from an EMBL/GenBank/DDBJ whole genome shotgun (WGS) entry which is preliminary data.</text>
</comment>
<evidence type="ECO:0000313" key="2">
    <source>
        <dbReference type="Proteomes" id="UP000265520"/>
    </source>
</evidence>
<proteinExistence type="predicted"/>
<dbReference type="AlphaFoldDB" id="A0A392RWT3"/>
<sequence>MNMAECQTPGSLIVKACVKGTPKSTRGSSMFSPGEAFWEEAIQLADGLAVPMGNDSSKVMQESNVMGGQVEMKNSC</sequence>
<reference evidence="1 2" key="1">
    <citation type="journal article" date="2018" name="Front. Plant Sci.">
        <title>Red Clover (Trifolium pratense) and Zigzag Clover (T. medium) - A Picture of Genomic Similarities and Differences.</title>
        <authorList>
            <person name="Dluhosova J."/>
            <person name="Istvanek J."/>
            <person name="Nedelnik J."/>
            <person name="Repkova J."/>
        </authorList>
    </citation>
    <scope>NUCLEOTIDE SEQUENCE [LARGE SCALE GENOMIC DNA]</scope>
    <source>
        <strain evidence="2">cv. 10/8</strain>
        <tissue evidence="1">Leaf</tissue>
    </source>
</reference>
<keyword evidence="2" id="KW-1185">Reference proteome</keyword>
<name>A0A392RWT3_9FABA</name>